<dbReference type="EMBL" id="NOXU01000031">
    <property type="protein sequence ID" value="OYQ32350.1"/>
    <property type="molecule type" value="Genomic_DNA"/>
</dbReference>
<evidence type="ECO:0000313" key="2">
    <source>
        <dbReference type="EMBL" id="OYQ32350.1"/>
    </source>
</evidence>
<name>A0A255YVA3_9PROT</name>
<dbReference type="AlphaFoldDB" id="A0A255YVA3"/>
<dbReference type="Pfam" id="PF09836">
    <property type="entry name" value="DUF2063"/>
    <property type="match status" value="1"/>
</dbReference>
<evidence type="ECO:0000259" key="1">
    <source>
        <dbReference type="Pfam" id="PF09836"/>
    </source>
</evidence>
<dbReference type="OrthoDB" id="4146344at2"/>
<dbReference type="InterPro" id="IPR018640">
    <property type="entry name" value="DUF2063"/>
</dbReference>
<dbReference type="RefSeq" id="WP_094457390.1">
    <property type="nucleotide sequence ID" value="NZ_NOXU01000031.1"/>
</dbReference>
<feature type="domain" description="Putative DNA-binding" evidence="1">
    <location>
        <begin position="5"/>
        <end position="94"/>
    </location>
</feature>
<dbReference type="Proteomes" id="UP000216998">
    <property type="component" value="Unassembled WGS sequence"/>
</dbReference>
<keyword evidence="3" id="KW-1185">Reference proteome</keyword>
<comment type="caution">
    <text evidence="2">The sequence shown here is derived from an EMBL/GenBank/DDBJ whole genome shotgun (WGS) entry which is preliminary data.</text>
</comment>
<organism evidence="2 3">
    <name type="scientific">Niveispirillum lacus</name>
    <dbReference type="NCBI Taxonomy" id="1981099"/>
    <lineage>
        <taxon>Bacteria</taxon>
        <taxon>Pseudomonadati</taxon>
        <taxon>Pseudomonadota</taxon>
        <taxon>Alphaproteobacteria</taxon>
        <taxon>Rhodospirillales</taxon>
        <taxon>Azospirillaceae</taxon>
        <taxon>Niveispirillum</taxon>
    </lineage>
</organism>
<proteinExistence type="predicted"/>
<protein>
    <recommendedName>
        <fullName evidence="1">Putative DNA-binding domain-containing protein</fullName>
    </recommendedName>
</protein>
<sequence length="252" mass="25990">MLIDLQRAMVSACYGDPAGYAGALPHLAPASIAVDKALFIHTATVTAALTQVLAEAYPSIKAGLGDQAFADAARRHLRHHPPGPPMLSAYGHGFGTDMPFPLPLLAQLDWAAHQAYFAGDTGVVTMAALASLPPDTVAGLRLRPVPSATGLTGSRSVLVDWQVGRPDIRLVEPILPLQGPDATALVWRGPDLLVAATLLPADVGNVIAALAAGNDLLTAANHLVDGSSLAPVLALLFTQGLISATDDDLTPC</sequence>
<evidence type="ECO:0000313" key="3">
    <source>
        <dbReference type="Proteomes" id="UP000216998"/>
    </source>
</evidence>
<gene>
    <name evidence="2" type="ORF">CHU95_16225</name>
</gene>
<reference evidence="2 3" key="1">
    <citation type="submission" date="2017-07" db="EMBL/GenBank/DDBJ databases">
        <title>Niveispirillum cyanobacteriorum sp. nov., isolated from cyanobacterial aggregates in a eutrophic lake.</title>
        <authorList>
            <person name="Cai H."/>
        </authorList>
    </citation>
    <scope>NUCLEOTIDE SEQUENCE [LARGE SCALE GENOMIC DNA]</scope>
    <source>
        <strain evidence="3">TH1-14</strain>
    </source>
</reference>
<accession>A0A255YVA3</accession>